<dbReference type="EMBL" id="VSSQ01105205">
    <property type="protein sequence ID" value="MPN45371.1"/>
    <property type="molecule type" value="Genomic_DNA"/>
</dbReference>
<proteinExistence type="predicted"/>
<reference evidence="1" key="1">
    <citation type="submission" date="2019-08" db="EMBL/GenBank/DDBJ databases">
        <authorList>
            <person name="Kucharzyk K."/>
            <person name="Murdoch R.W."/>
            <person name="Higgins S."/>
            <person name="Loffler F."/>
        </authorList>
    </citation>
    <scope>NUCLEOTIDE SEQUENCE</scope>
</reference>
<dbReference type="AlphaFoldDB" id="A0A645I245"/>
<protein>
    <submittedName>
        <fullName evidence="1">Uncharacterized protein</fullName>
    </submittedName>
</protein>
<comment type="caution">
    <text evidence="1">The sequence shown here is derived from an EMBL/GenBank/DDBJ whole genome shotgun (WGS) entry which is preliminary data.</text>
</comment>
<sequence>MTPADLKTAAQIDHAVFGMEFTVGILEWLADALD</sequence>
<organism evidence="1">
    <name type="scientific">bioreactor metagenome</name>
    <dbReference type="NCBI Taxonomy" id="1076179"/>
    <lineage>
        <taxon>unclassified sequences</taxon>
        <taxon>metagenomes</taxon>
        <taxon>ecological metagenomes</taxon>
    </lineage>
</organism>
<name>A0A645I245_9ZZZZ</name>
<evidence type="ECO:0000313" key="1">
    <source>
        <dbReference type="EMBL" id="MPN45371.1"/>
    </source>
</evidence>
<accession>A0A645I245</accession>
<gene>
    <name evidence="1" type="ORF">SDC9_192938</name>
</gene>